<dbReference type="InterPro" id="IPR010730">
    <property type="entry name" value="HET"/>
</dbReference>
<dbReference type="Pfam" id="PF26639">
    <property type="entry name" value="Het-6_barrel"/>
    <property type="match status" value="1"/>
</dbReference>
<dbReference type="Pfam" id="PF06985">
    <property type="entry name" value="HET"/>
    <property type="match status" value="1"/>
</dbReference>
<gene>
    <name evidence="2" type="ORF">IFR04_006869</name>
</gene>
<dbReference type="InterPro" id="IPR052895">
    <property type="entry name" value="HetReg/Transcr_Mod"/>
</dbReference>
<dbReference type="PANTHER" id="PTHR24148:SF73">
    <property type="entry name" value="HET DOMAIN PROTEIN (AFU_ORTHOLOGUE AFUA_8G01020)"/>
    <property type="match status" value="1"/>
</dbReference>
<organism evidence="2 3">
    <name type="scientific">Cadophora malorum</name>
    <dbReference type="NCBI Taxonomy" id="108018"/>
    <lineage>
        <taxon>Eukaryota</taxon>
        <taxon>Fungi</taxon>
        <taxon>Dikarya</taxon>
        <taxon>Ascomycota</taxon>
        <taxon>Pezizomycotina</taxon>
        <taxon>Leotiomycetes</taxon>
        <taxon>Helotiales</taxon>
        <taxon>Ploettnerulaceae</taxon>
        <taxon>Cadophora</taxon>
    </lineage>
</organism>
<dbReference type="Proteomes" id="UP000664132">
    <property type="component" value="Unassembled WGS sequence"/>
</dbReference>
<keyword evidence="3" id="KW-1185">Reference proteome</keyword>
<name>A0A8H7TJG0_9HELO</name>
<accession>A0A8H7TJG0</accession>
<evidence type="ECO:0000313" key="2">
    <source>
        <dbReference type="EMBL" id="KAG4420018.1"/>
    </source>
</evidence>
<feature type="domain" description="Heterokaryon incompatibility" evidence="1">
    <location>
        <begin position="63"/>
        <end position="205"/>
    </location>
</feature>
<dbReference type="EMBL" id="JAFJYH010000093">
    <property type="protein sequence ID" value="KAG4420018.1"/>
    <property type="molecule type" value="Genomic_DNA"/>
</dbReference>
<dbReference type="OrthoDB" id="194358at2759"/>
<sequence>MKPTSRQSSLEKQQAGYRKYEYTPLGGTNSIRLLKLHSLPSPDSNWPIRCSLFHTSFAEAPPYIALSYVWGERSGSQLISVDQEHVSITPNLRHALERLRPKPGEQDLVMWVDAICINQDDIPERNLQTANMRAIYQHAASVAVFLGLENNRSKAALQFARDLSSCASVEEVRRFVGDRDRKESIEGLVTLFRRQYWWRIWVIQEVSSAQEATVYCGEDEVPWTELDRVCDLLLEASEELQSLFYKHPSYIRTLTHGGPRGLQLSRFSPNLAAPPLLELLLSHKSKKSTDPKDKVYALIGVSESVDAFGTIDYSQTMREVYTHTAHHIITTSNRLDVICVKQHDINQYSLPSWAPDWTRPPSNSGATIVGLHHHQPPFTASGSSLANAEFLSHGYVLKALGFILDTIESVGMAYKPSPRRPPSDVAPALNVFHDWWNIFVGSHSNSVASQAVFGRTISCGNWEHDDENLYARKLDAIFALSDEVLEGSDMLRLDPPSRSSTNSGFGMMQLSGSTPSLVASEEEDQLMYNGDQEEKLQLSAILSAGLTMNRRRLFISQGNLVGLAPAAAEVGDMVCILLGCRYPVILRANHQGGGYKCIGEAYVDGYMYGEAMRGLDDGTEEVRSFVIH</sequence>
<comment type="caution">
    <text evidence="2">The sequence shown here is derived from an EMBL/GenBank/DDBJ whole genome shotgun (WGS) entry which is preliminary data.</text>
</comment>
<evidence type="ECO:0000313" key="3">
    <source>
        <dbReference type="Proteomes" id="UP000664132"/>
    </source>
</evidence>
<dbReference type="PANTHER" id="PTHR24148">
    <property type="entry name" value="ANKYRIN REPEAT DOMAIN-CONTAINING PROTEIN 39 HOMOLOG-RELATED"/>
    <property type="match status" value="1"/>
</dbReference>
<protein>
    <recommendedName>
        <fullName evidence="1">Heterokaryon incompatibility domain-containing protein</fullName>
    </recommendedName>
</protein>
<dbReference type="AlphaFoldDB" id="A0A8H7TJG0"/>
<proteinExistence type="predicted"/>
<evidence type="ECO:0000259" key="1">
    <source>
        <dbReference type="Pfam" id="PF06985"/>
    </source>
</evidence>
<reference evidence="2" key="1">
    <citation type="submission" date="2021-02" db="EMBL/GenBank/DDBJ databases">
        <title>Genome sequence Cadophora malorum strain M34.</title>
        <authorList>
            <person name="Stefanovic E."/>
            <person name="Vu D."/>
            <person name="Scully C."/>
            <person name="Dijksterhuis J."/>
            <person name="Roader J."/>
            <person name="Houbraken J."/>
        </authorList>
    </citation>
    <scope>NUCLEOTIDE SEQUENCE</scope>
    <source>
        <strain evidence="2">M34</strain>
    </source>
</reference>